<dbReference type="PANTHER" id="PTHR39186">
    <property type="entry name" value="DUF2071 FAMILY PROTEIN"/>
    <property type="match status" value="1"/>
</dbReference>
<keyword evidence="3" id="KW-1185">Reference proteome</keyword>
<dbReference type="Pfam" id="PF09844">
    <property type="entry name" value="DUF2071"/>
    <property type="match status" value="1"/>
</dbReference>
<evidence type="ECO:0000313" key="2">
    <source>
        <dbReference type="EMBL" id="PFG35088.1"/>
    </source>
</evidence>
<organism evidence="2 3">
    <name type="scientific">Sanguibacter antarcticus</name>
    <dbReference type="NCBI Taxonomy" id="372484"/>
    <lineage>
        <taxon>Bacteria</taxon>
        <taxon>Bacillati</taxon>
        <taxon>Actinomycetota</taxon>
        <taxon>Actinomycetes</taxon>
        <taxon>Micrococcales</taxon>
        <taxon>Sanguibacteraceae</taxon>
        <taxon>Sanguibacter</taxon>
    </lineage>
</organism>
<dbReference type="EMBL" id="PDJG01000001">
    <property type="protein sequence ID" value="PFG35088.1"/>
    <property type="molecule type" value="Genomic_DNA"/>
</dbReference>
<dbReference type="RefSeq" id="WP_098456023.1">
    <property type="nucleotide sequence ID" value="NZ_PDJG01000001.1"/>
</dbReference>
<dbReference type="OrthoDB" id="150993at2"/>
<dbReference type="SUPFAM" id="SSF160104">
    <property type="entry name" value="Acetoacetate decarboxylase-like"/>
    <property type="match status" value="1"/>
</dbReference>
<evidence type="ECO:0008006" key="4">
    <source>
        <dbReference type="Google" id="ProtNLM"/>
    </source>
</evidence>
<dbReference type="Gene3D" id="2.40.400.10">
    <property type="entry name" value="Acetoacetate decarboxylase-like"/>
    <property type="match status" value="1"/>
</dbReference>
<gene>
    <name evidence="2" type="ORF">ATL42_3021</name>
</gene>
<feature type="region of interest" description="Disordered" evidence="1">
    <location>
        <begin position="1"/>
        <end position="20"/>
    </location>
</feature>
<proteinExistence type="predicted"/>
<protein>
    <recommendedName>
        <fullName evidence="4">DUF2071 domain-containing protein</fullName>
    </recommendedName>
</protein>
<dbReference type="InterPro" id="IPR018644">
    <property type="entry name" value="DUF2071"/>
</dbReference>
<accession>A0A2A9E809</accession>
<name>A0A2A9E809_9MICO</name>
<dbReference type="InterPro" id="IPR023375">
    <property type="entry name" value="ADC_dom_sf"/>
</dbReference>
<evidence type="ECO:0000256" key="1">
    <source>
        <dbReference type="SAM" id="MobiDB-lite"/>
    </source>
</evidence>
<comment type="caution">
    <text evidence="2">The sequence shown here is derived from an EMBL/GenBank/DDBJ whole genome shotgun (WGS) entry which is preliminary data.</text>
</comment>
<dbReference type="Proteomes" id="UP000225548">
    <property type="component" value="Unassembled WGS sequence"/>
</dbReference>
<dbReference type="AlphaFoldDB" id="A0A2A9E809"/>
<reference evidence="2 3" key="1">
    <citation type="submission" date="2017-10" db="EMBL/GenBank/DDBJ databases">
        <title>Sequencing the genomes of 1000 actinobacteria strains.</title>
        <authorList>
            <person name="Klenk H.-P."/>
        </authorList>
    </citation>
    <scope>NUCLEOTIDE SEQUENCE [LARGE SCALE GENOMIC DNA]</scope>
    <source>
        <strain evidence="2 3">DSM 18966</strain>
    </source>
</reference>
<sequence length="254" mass="27640">MTSDGPVPRSPVSPTASPLDRPQIMSQRWEDLTFVHWRVDPTLVAPLLPRGTAPDLFDGATYVGLVPFRLADAGVARGPAVPWLGTFAETNVRLYSVDATGRRGVVFRSLDASRLAVVVAARVGFALPYTWSRMRIERTASTITYTSARRVPGPRGAGGRIVVEPGARIDQPDPLAQFLTARWGLHTRHLGRLLFVPNEHEPWPLHHARLVHLDDSLVAAAGFPGLVDRAPDSVLWSPGVRTVFGMPQGAARDA</sequence>
<dbReference type="PANTHER" id="PTHR39186:SF1">
    <property type="entry name" value="DUF2071 DOMAIN-CONTAINING PROTEIN"/>
    <property type="match status" value="1"/>
</dbReference>
<evidence type="ECO:0000313" key="3">
    <source>
        <dbReference type="Proteomes" id="UP000225548"/>
    </source>
</evidence>